<dbReference type="EMBL" id="JAKOGI010000563">
    <property type="protein sequence ID" value="KAJ8433060.1"/>
    <property type="molecule type" value="Genomic_DNA"/>
</dbReference>
<dbReference type="AlphaFoldDB" id="A0A9Q1JY93"/>
<keyword evidence="1" id="KW-0732">Signal</keyword>
<protein>
    <submittedName>
        <fullName evidence="2">Uncharacterized protein</fullName>
    </submittedName>
</protein>
<name>A0A9Q1JY93_9CARY</name>
<evidence type="ECO:0000313" key="2">
    <source>
        <dbReference type="EMBL" id="KAJ8433060.1"/>
    </source>
</evidence>
<gene>
    <name evidence="2" type="ORF">Cgig2_020627</name>
</gene>
<comment type="caution">
    <text evidence="2">The sequence shown here is derived from an EMBL/GenBank/DDBJ whole genome shotgun (WGS) entry which is preliminary data.</text>
</comment>
<keyword evidence="3" id="KW-1185">Reference proteome</keyword>
<proteinExistence type="predicted"/>
<evidence type="ECO:0000313" key="3">
    <source>
        <dbReference type="Proteomes" id="UP001153076"/>
    </source>
</evidence>
<evidence type="ECO:0000256" key="1">
    <source>
        <dbReference type="SAM" id="SignalP"/>
    </source>
</evidence>
<feature type="signal peptide" evidence="1">
    <location>
        <begin position="1"/>
        <end position="15"/>
    </location>
</feature>
<reference evidence="2" key="1">
    <citation type="submission" date="2022-04" db="EMBL/GenBank/DDBJ databases">
        <title>Carnegiea gigantea Genome sequencing and assembly v2.</title>
        <authorList>
            <person name="Copetti D."/>
            <person name="Sanderson M.J."/>
            <person name="Burquez A."/>
            <person name="Wojciechowski M.F."/>
        </authorList>
    </citation>
    <scope>NUCLEOTIDE SEQUENCE</scope>
    <source>
        <strain evidence="2">SGP5-SGP5p</strain>
        <tissue evidence="2">Aerial part</tissue>
    </source>
</reference>
<dbReference type="Proteomes" id="UP001153076">
    <property type="component" value="Unassembled WGS sequence"/>
</dbReference>
<organism evidence="2 3">
    <name type="scientific">Carnegiea gigantea</name>
    <dbReference type="NCBI Taxonomy" id="171969"/>
    <lineage>
        <taxon>Eukaryota</taxon>
        <taxon>Viridiplantae</taxon>
        <taxon>Streptophyta</taxon>
        <taxon>Embryophyta</taxon>
        <taxon>Tracheophyta</taxon>
        <taxon>Spermatophyta</taxon>
        <taxon>Magnoliopsida</taxon>
        <taxon>eudicotyledons</taxon>
        <taxon>Gunneridae</taxon>
        <taxon>Pentapetalae</taxon>
        <taxon>Caryophyllales</taxon>
        <taxon>Cactineae</taxon>
        <taxon>Cactaceae</taxon>
        <taxon>Cactoideae</taxon>
        <taxon>Echinocereeae</taxon>
        <taxon>Carnegiea</taxon>
    </lineage>
</organism>
<accession>A0A9Q1JY93</accession>
<feature type="chain" id="PRO_5040304496" evidence="1">
    <location>
        <begin position="16"/>
        <end position="254"/>
    </location>
</feature>
<sequence>MTYHLFFCLWAATLTVHEKKYKPKQKDKYEAEERTTKEVGRISFINKIRAQPLIKKKAYKKKGGGLHIRLSTILMPLLLRSPSLSIQGVGCLVPCAFALARGRDKLHLLGVTTFIFGSLTLVHIVEVGLKVTVLLKLLGQRCQDLAYQHGPVGSLVPWPGPPFLLPRPPQPRPSQYRVTSPSSLRHSVAALTPWANASTIATSSSVTSGRSELLGVARSQDLTKSWTSENLSAESALKKLVDGHEVLREESSAV</sequence>